<sequence length="484" mass="56701">MGAIKTTITNCSMKIPQIRPKNSCSICGNTPVKRKFQEEYYCANCYAQWFKPKICRDCGHIKRIHKQSEICLECERLTSCVRCGKTVGTFEVGMISQYGSVCKVCVRYFREEKECDECGKMTRDRYRSPVTNESICLSCYRRYTFATCKNCRRYRKVHNQEKQLCKKCDEKLLSTCPKCKTEMPSGYGNICPDCAKRTLLFNMIRLNVHIFRNKALKTAYKKFIFWCMRKCGISVALHKGPGFMQFFIDCDDIWQKVPNYAELITHFKPNGLRANLTVLRWLLDTNQVVVDESLKADLAELERIQALFNKLKESAPCIATYYHKLQRRYDNGKTSLKSIRLALQPAIDLISSNNITNYPTQEQLNHYLVIKSGQMAAITGFINHLKSDYNCELNIDRKLIQQMKSKQLKKHCFKRLVELYKKSDLTENEKMELVYVVLYSLYGVELKKLKRDEIFLFDDVAYYHDEDKNYFLPKDIYLRLTSTF</sequence>
<organism evidence="1 2">
    <name type="scientific">Mannheimia cairinae</name>
    <dbReference type="NCBI Taxonomy" id="3025936"/>
    <lineage>
        <taxon>Bacteria</taxon>
        <taxon>Pseudomonadati</taxon>
        <taxon>Pseudomonadota</taxon>
        <taxon>Gammaproteobacteria</taxon>
        <taxon>Pasteurellales</taxon>
        <taxon>Pasteurellaceae</taxon>
        <taxon>Mannheimia</taxon>
    </lineage>
</organism>
<reference evidence="1 2" key="1">
    <citation type="submission" date="2023-02" db="EMBL/GenBank/DDBJ databases">
        <title>Mannheimia cairiniae sp. nov., a novel species of Mannheimia obtained from moscovy ducks (Cairina moschata) and reclassification of Mannheimia ovis as heterotypic synonym of Mannheimia pernigra.</title>
        <authorList>
            <person name="Christensen H."/>
        </authorList>
    </citation>
    <scope>NUCLEOTIDE SEQUENCE [LARGE SCALE GENOMIC DNA]</scope>
    <source>
        <strain evidence="1 2">AT1</strain>
    </source>
</reference>
<protein>
    <recommendedName>
        <fullName evidence="3">Transposase</fullName>
    </recommendedName>
</protein>
<evidence type="ECO:0008006" key="3">
    <source>
        <dbReference type="Google" id="ProtNLM"/>
    </source>
</evidence>
<gene>
    <name evidence="1" type="ORF">PTQ27_07420</name>
</gene>
<name>A0ABT5MS23_9PAST</name>
<evidence type="ECO:0000313" key="2">
    <source>
        <dbReference type="Proteomes" id="UP001221909"/>
    </source>
</evidence>
<dbReference type="RefSeq" id="WP_273749143.1">
    <property type="nucleotide sequence ID" value="NZ_JAQSJE010000007.1"/>
</dbReference>
<proteinExistence type="predicted"/>
<evidence type="ECO:0000313" key="1">
    <source>
        <dbReference type="EMBL" id="MDD0824289.1"/>
    </source>
</evidence>
<comment type="caution">
    <text evidence="1">The sequence shown here is derived from an EMBL/GenBank/DDBJ whole genome shotgun (WGS) entry which is preliminary data.</text>
</comment>
<accession>A0ABT5MS23</accession>
<keyword evidence="2" id="KW-1185">Reference proteome</keyword>
<dbReference type="EMBL" id="JAQSJE010000007">
    <property type="protein sequence ID" value="MDD0824289.1"/>
    <property type="molecule type" value="Genomic_DNA"/>
</dbReference>
<dbReference type="Proteomes" id="UP001221909">
    <property type="component" value="Unassembled WGS sequence"/>
</dbReference>